<dbReference type="InterPro" id="IPR015943">
    <property type="entry name" value="WD40/YVTN_repeat-like_dom_sf"/>
</dbReference>
<dbReference type="InterPro" id="IPR018391">
    <property type="entry name" value="PQQ_b-propeller_rpt"/>
</dbReference>
<protein>
    <recommendedName>
        <fullName evidence="1">Pyrrolo-quinoline quinone repeat domain-containing protein</fullName>
    </recommendedName>
</protein>
<proteinExistence type="predicted"/>
<dbReference type="PANTHER" id="PTHR34512">
    <property type="entry name" value="CELL SURFACE PROTEIN"/>
    <property type="match status" value="1"/>
</dbReference>
<organism evidence="2 3">
    <name type="scientific">Tengunoibacter tsumagoiensis</name>
    <dbReference type="NCBI Taxonomy" id="2014871"/>
    <lineage>
        <taxon>Bacteria</taxon>
        <taxon>Bacillati</taxon>
        <taxon>Chloroflexota</taxon>
        <taxon>Ktedonobacteria</taxon>
        <taxon>Ktedonobacterales</taxon>
        <taxon>Dictyobacteraceae</taxon>
        <taxon>Tengunoibacter</taxon>
    </lineage>
</organism>
<accession>A0A402AAL7</accession>
<dbReference type="Pfam" id="PF13360">
    <property type="entry name" value="PQQ_2"/>
    <property type="match status" value="2"/>
</dbReference>
<feature type="domain" description="Pyrrolo-quinoline quinone repeat" evidence="1">
    <location>
        <begin position="8"/>
        <end position="115"/>
    </location>
</feature>
<reference evidence="3" key="1">
    <citation type="submission" date="2018-12" db="EMBL/GenBank/DDBJ databases">
        <title>Tengunoibacter tsumagoiensis gen. nov., sp. nov., Dictyobacter kobayashii sp. nov., D. alpinus sp. nov., and D. joshuensis sp. nov. and description of Dictyobacteraceae fam. nov. within the order Ktedonobacterales isolated from Tengu-no-mugimeshi.</title>
        <authorList>
            <person name="Wang C.M."/>
            <person name="Zheng Y."/>
            <person name="Sakai Y."/>
            <person name="Toyoda A."/>
            <person name="Minakuchi Y."/>
            <person name="Abe K."/>
            <person name="Yokota A."/>
            <person name="Yabe S."/>
        </authorList>
    </citation>
    <scope>NUCLEOTIDE SEQUENCE [LARGE SCALE GENOMIC DNA]</scope>
    <source>
        <strain evidence="3">Uno3</strain>
    </source>
</reference>
<evidence type="ECO:0000259" key="1">
    <source>
        <dbReference type="Pfam" id="PF13360"/>
    </source>
</evidence>
<dbReference type="PANTHER" id="PTHR34512:SF30">
    <property type="entry name" value="OUTER MEMBRANE PROTEIN ASSEMBLY FACTOR BAMB"/>
    <property type="match status" value="1"/>
</dbReference>
<dbReference type="InterPro" id="IPR011047">
    <property type="entry name" value="Quinoprotein_ADH-like_sf"/>
</dbReference>
<dbReference type="OrthoDB" id="7012117at2"/>
<dbReference type="AlphaFoldDB" id="A0A402AAL7"/>
<evidence type="ECO:0000313" key="2">
    <source>
        <dbReference type="EMBL" id="GCE16086.1"/>
    </source>
</evidence>
<dbReference type="SMART" id="SM00564">
    <property type="entry name" value="PQQ"/>
    <property type="match status" value="6"/>
</dbReference>
<keyword evidence="3" id="KW-1185">Reference proteome</keyword>
<gene>
    <name evidence="2" type="ORF">KTT_59450</name>
</gene>
<comment type="caution">
    <text evidence="2">The sequence shown here is derived from an EMBL/GenBank/DDBJ whole genome shotgun (WGS) entry which is preliminary data.</text>
</comment>
<evidence type="ECO:0000313" key="3">
    <source>
        <dbReference type="Proteomes" id="UP000287352"/>
    </source>
</evidence>
<name>A0A402AAL7_9CHLR</name>
<dbReference type="RefSeq" id="WP_126583469.1">
    <property type="nucleotide sequence ID" value="NZ_BIFR01000002.1"/>
</dbReference>
<dbReference type="InterPro" id="IPR002372">
    <property type="entry name" value="PQQ_rpt_dom"/>
</dbReference>
<dbReference type="EMBL" id="BIFR01000002">
    <property type="protein sequence ID" value="GCE16086.1"/>
    <property type="molecule type" value="Genomic_DNA"/>
</dbReference>
<sequence>MQQFVYFGDATFFPGPTSTDITALDAQTGTQIWRTAISSGSPGGHSSLQLLNDTLYIVHADSSDTLFPDTVTAINRLNGQIIWRYRLTNQPEAQIIAAHILHDVICIQTLAIHDGRLQTAIEAIRTSDAAPCWRYSQPTELLGQCLATEKGLLLFSGTQNPLDNQVHTTVRYLHATTGQQLWQFTPSYAVEKITATSDVLIVSGSQADQSTTEVTALEARRGTPLWNTTIAKPTIQALVTLDTTIYLNDLYFLAALNSEDGKVLWMAHEMYQVGIVTTVQADRLYVHQNNEALTALDCRTGTPIWSTKLESCGVFTLADRDTVYTATNFLGTMNALQASNGQLRWSYANEPGRRIFGLAIRARLSF</sequence>
<dbReference type="Gene3D" id="2.130.10.10">
    <property type="entry name" value="YVTN repeat-like/Quinoprotein amine dehydrogenase"/>
    <property type="match status" value="2"/>
</dbReference>
<feature type="domain" description="Pyrrolo-quinoline quinone repeat" evidence="1">
    <location>
        <begin position="168"/>
        <end position="309"/>
    </location>
</feature>
<dbReference type="SUPFAM" id="SSF50998">
    <property type="entry name" value="Quinoprotein alcohol dehydrogenase-like"/>
    <property type="match status" value="1"/>
</dbReference>
<dbReference type="Proteomes" id="UP000287352">
    <property type="component" value="Unassembled WGS sequence"/>
</dbReference>